<dbReference type="SUPFAM" id="SSF51556">
    <property type="entry name" value="Metallo-dependent hydrolases"/>
    <property type="match status" value="1"/>
</dbReference>
<evidence type="ECO:0000313" key="4">
    <source>
        <dbReference type="EMBL" id="AXK81395.1"/>
    </source>
</evidence>
<keyword evidence="5" id="KW-1185">Reference proteome</keyword>
<dbReference type="PANTHER" id="PTHR43794:SF11">
    <property type="entry name" value="AMIDOHYDROLASE-RELATED DOMAIN-CONTAINING PROTEIN"/>
    <property type="match status" value="1"/>
</dbReference>
<organism evidence="4 5">
    <name type="scientific">Pseudolabrys taiwanensis</name>
    <dbReference type="NCBI Taxonomy" id="331696"/>
    <lineage>
        <taxon>Bacteria</taxon>
        <taxon>Pseudomonadati</taxon>
        <taxon>Pseudomonadota</taxon>
        <taxon>Alphaproteobacteria</taxon>
        <taxon>Hyphomicrobiales</taxon>
        <taxon>Xanthobacteraceae</taxon>
        <taxon>Pseudolabrys</taxon>
    </lineage>
</organism>
<dbReference type="InterPro" id="IPR050287">
    <property type="entry name" value="MTA/SAH_deaminase"/>
</dbReference>
<evidence type="ECO:0000313" key="5">
    <source>
        <dbReference type="Proteomes" id="UP000254889"/>
    </source>
</evidence>
<dbReference type="SUPFAM" id="SSF51338">
    <property type="entry name" value="Composite domain of metallo-dependent hydrolases"/>
    <property type="match status" value="1"/>
</dbReference>
<name>A0A345ZWU8_9HYPH</name>
<dbReference type="InterPro" id="IPR032466">
    <property type="entry name" value="Metal_Hydrolase"/>
</dbReference>
<dbReference type="PANTHER" id="PTHR43794">
    <property type="entry name" value="AMINOHYDROLASE SSNA-RELATED"/>
    <property type="match status" value="1"/>
</dbReference>
<accession>A0A345ZWU8</accession>
<feature type="domain" description="Amidohydrolase-related" evidence="3">
    <location>
        <begin position="53"/>
        <end position="402"/>
    </location>
</feature>
<dbReference type="KEGG" id="ptaw:DW352_13280"/>
<dbReference type="InterPro" id="IPR011059">
    <property type="entry name" value="Metal-dep_hydrolase_composite"/>
</dbReference>
<reference evidence="4 5" key="1">
    <citation type="submission" date="2018-07" db="EMBL/GenBank/DDBJ databases">
        <authorList>
            <person name="Quirk P.G."/>
            <person name="Krulwich T.A."/>
        </authorList>
    </citation>
    <scope>NUCLEOTIDE SEQUENCE [LARGE SCALE GENOMIC DNA]</scope>
    <source>
        <strain evidence="4 5">CC-BB4</strain>
    </source>
</reference>
<dbReference type="EMBL" id="CP031417">
    <property type="protein sequence ID" value="AXK81395.1"/>
    <property type="molecule type" value="Genomic_DNA"/>
</dbReference>
<dbReference type="Gene3D" id="2.30.40.10">
    <property type="entry name" value="Urease, subunit C, domain 1"/>
    <property type="match status" value="1"/>
</dbReference>
<dbReference type="Gene3D" id="3.20.20.140">
    <property type="entry name" value="Metal-dependent hydrolases"/>
    <property type="match status" value="1"/>
</dbReference>
<dbReference type="Proteomes" id="UP000254889">
    <property type="component" value="Chromosome"/>
</dbReference>
<dbReference type="RefSeq" id="WP_115691774.1">
    <property type="nucleotide sequence ID" value="NZ_CP031417.1"/>
</dbReference>
<evidence type="ECO:0000259" key="3">
    <source>
        <dbReference type="Pfam" id="PF01979"/>
    </source>
</evidence>
<dbReference type="GO" id="GO:0016810">
    <property type="term" value="F:hydrolase activity, acting on carbon-nitrogen (but not peptide) bonds"/>
    <property type="evidence" value="ECO:0007669"/>
    <property type="project" value="InterPro"/>
</dbReference>
<keyword evidence="2 4" id="KW-0378">Hydrolase</keyword>
<dbReference type="OrthoDB" id="9796020at2"/>
<dbReference type="InterPro" id="IPR006680">
    <property type="entry name" value="Amidohydro-rel"/>
</dbReference>
<gene>
    <name evidence="4" type="ORF">DW352_13280</name>
</gene>
<comment type="similarity">
    <text evidence="1">Belongs to the metallo-dependent hydrolases superfamily. ATZ/TRZ family.</text>
</comment>
<proteinExistence type="inferred from homology"/>
<dbReference type="Pfam" id="PF01979">
    <property type="entry name" value="Amidohydro_1"/>
    <property type="match status" value="1"/>
</dbReference>
<protein>
    <submittedName>
        <fullName evidence="4">Hydrolase</fullName>
    </submittedName>
</protein>
<sequence length="488" mass="52528">MAAETGTARQVAASWLLPSAEAPTVAGQSITIDNGRIVAVAPDTKASAAGTLALPAFANAHDHARVVRVSQVGSYDVPLEAWLPYLALIPAIDPWLASVVAFARTARGGVGSVMAHYTRVQGLTDFPTEARAVAKAARDVGINVALAVHCRDLNPLVYDTHDDVLAKLSPQACDCITRRFLRPPVPAAEQVAMVDAVARDIEGDNVTVQYGPAGVQWCTDEMLRLIGEASARTGRRVHMHLLETRYQRIWADKTFPQGIVRYLDEIGLLNERVSFAHCIYLRPDEMELIAERGATIVVNTSSNFIVSSGLAPVGEMLARGCRVAMGLDGLAFDEDEDALREMRLAYNVHKARGFDVRVPRADILRFAFEHGRFAVTGAADGGRIAPGAPADLLLLDWEALSAELVEPDVPPLHLLLAKGRQDYIKGLIVGGREVVRDGTVATVDLPAMETELLATLRKAAPSTADMRTAMPELSAALAAHYGNDFYCG</sequence>
<dbReference type="AlphaFoldDB" id="A0A345ZWU8"/>
<evidence type="ECO:0000256" key="2">
    <source>
        <dbReference type="ARBA" id="ARBA00022801"/>
    </source>
</evidence>
<evidence type="ECO:0000256" key="1">
    <source>
        <dbReference type="ARBA" id="ARBA00006745"/>
    </source>
</evidence>